<dbReference type="Proteomes" id="UP000823749">
    <property type="component" value="Chromosome 1"/>
</dbReference>
<dbReference type="EMBL" id="JACTNZ010000001">
    <property type="protein sequence ID" value="KAG5564754.1"/>
    <property type="molecule type" value="Genomic_DNA"/>
</dbReference>
<organism evidence="1 2">
    <name type="scientific">Rhododendron griersonianum</name>
    <dbReference type="NCBI Taxonomy" id="479676"/>
    <lineage>
        <taxon>Eukaryota</taxon>
        <taxon>Viridiplantae</taxon>
        <taxon>Streptophyta</taxon>
        <taxon>Embryophyta</taxon>
        <taxon>Tracheophyta</taxon>
        <taxon>Spermatophyta</taxon>
        <taxon>Magnoliopsida</taxon>
        <taxon>eudicotyledons</taxon>
        <taxon>Gunneridae</taxon>
        <taxon>Pentapetalae</taxon>
        <taxon>asterids</taxon>
        <taxon>Ericales</taxon>
        <taxon>Ericaceae</taxon>
        <taxon>Ericoideae</taxon>
        <taxon>Rhodoreae</taxon>
        <taxon>Rhododendron</taxon>
    </lineage>
</organism>
<comment type="caution">
    <text evidence="1">The sequence shown here is derived from an EMBL/GenBank/DDBJ whole genome shotgun (WGS) entry which is preliminary data.</text>
</comment>
<gene>
    <name evidence="1" type="ORF">RHGRI_000829</name>
</gene>
<name>A0AAV6LJ69_9ERIC</name>
<accession>A0AAV6LJ69</accession>
<keyword evidence="2" id="KW-1185">Reference proteome</keyword>
<reference evidence="1" key="1">
    <citation type="submission" date="2020-08" db="EMBL/GenBank/DDBJ databases">
        <title>Plant Genome Project.</title>
        <authorList>
            <person name="Zhang R.-G."/>
        </authorList>
    </citation>
    <scope>NUCLEOTIDE SEQUENCE</scope>
    <source>
        <strain evidence="1">WSP0</strain>
        <tissue evidence="1">Leaf</tissue>
    </source>
</reference>
<dbReference type="AlphaFoldDB" id="A0AAV6LJ69"/>
<evidence type="ECO:0000313" key="2">
    <source>
        <dbReference type="Proteomes" id="UP000823749"/>
    </source>
</evidence>
<protein>
    <submittedName>
        <fullName evidence="1">Uncharacterized protein</fullName>
    </submittedName>
</protein>
<evidence type="ECO:0000313" key="1">
    <source>
        <dbReference type="EMBL" id="KAG5564754.1"/>
    </source>
</evidence>
<proteinExistence type="predicted"/>
<sequence>MMMVHSFHGPMLSPSKVPFLPASFQKMTVSWISRLKVLLSLLMLFAAFAAACPCSLPALCEEGTRSMLYRPDRVARQCGYDQGAPGRAPLLRSYAESLRRFTRAHVEELAEGYNVVVLSRNDRETFFTANGRLAWRRNLDSFINYVRGASEVSAFSDVYHRDVSLRRIM</sequence>